<dbReference type="RefSeq" id="WP_013163497.1">
    <property type="nucleotide sequence ID" value="NC_014216.1"/>
</dbReference>
<dbReference type="SMART" id="SM00843">
    <property type="entry name" value="Ftsk_gamma"/>
    <property type="match status" value="1"/>
</dbReference>
<evidence type="ECO:0000256" key="7">
    <source>
        <dbReference type="ARBA" id="ARBA00022829"/>
    </source>
</evidence>
<keyword evidence="3" id="KW-1003">Cell membrane</keyword>
<dbReference type="STRING" id="589865.DaAHT2_1274"/>
<dbReference type="PANTHER" id="PTHR22683:SF41">
    <property type="entry name" value="DNA TRANSLOCASE FTSK"/>
    <property type="match status" value="1"/>
</dbReference>
<evidence type="ECO:0000256" key="10">
    <source>
        <dbReference type="ARBA" id="ARBA00023125"/>
    </source>
</evidence>
<dbReference type="Pfam" id="PF17854">
    <property type="entry name" value="FtsK_alpha"/>
    <property type="match status" value="1"/>
</dbReference>
<dbReference type="InterPro" id="IPR050206">
    <property type="entry name" value="FtsK/SpoIIIE/SftA"/>
</dbReference>
<dbReference type="Pfam" id="PF01580">
    <property type="entry name" value="FtsK_SpoIIIE"/>
    <property type="match status" value="1"/>
</dbReference>
<feature type="transmembrane region" description="Helical" evidence="16">
    <location>
        <begin position="102"/>
        <end position="122"/>
    </location>
</feature>
<dbReference type="InterPro" id="IPR002543">
    <property type="entry name" value="FtsK_dom"/>
</dbReference>
<dbReference type="InterPro" id="IPR036390">
    <property type="entry name" value="WH_DNA-bd_sf"/>
</dbReference>
<dbReference type="GO" id="GO:0051301">
    <property type="term" value="P:cell division"/>
    <property type="evidence" value="ECO:0007669"/>
    <property type="project" value="UniProtKB-KW"/>
</dbReference>
<dbReference type="Proteomes" id="UP000001508">
    <property type="component" value="Chromosome"/>
</dbReference>
<dbReference type="InterPro" id="IPR041027">
    <property type="entry name" value="FtsK_alpha"/>
</dbReference>
<proteinExistence type="inferred from homology"/>
<dbReference type="Gene3D" id="1.10.10.10">
    <property type="entry name" value="Winged helix-like DNA-binding domain superfamily/Winged helix DNA-binding domain"/>
    <property type="match status" value="1"/>
</dbReference>
<dbReference type="InParanoid" id="D6Z344"/>
<evidence type="ECO:0000313" key="18">
    <source>
        <dbReference type="EMBL" id="ADH85969.1"/>
    </source>
</evidence>
<keyword evidence="8 14" id="KW-0067">ATP-binding</keyword>
<keyword evidence="9 16" id="KW-1133">Transmembrane helix</keyword>
<dbReference type="SUPFAM" id="SSF46785">
    <property type="entry name" value="Winged helix' DNA-binding domain"/>
    <property type="match status" value="1"/>
</dbReference>
<evidence type="ECO:0000256" key="12">
    <source>
        <dbReference type="ARBA" id="ARBA00023306"/>
    </source>
</evidence>
<keyword evidence="10" id="KW-0238">DNA-binding</keyword>
<gene>
    <name evidence="18" type="ordered locus">DaAHT2_1274</name>
</gene>
<name>D6Z344_DESAT</name>
<dbReference type="InterPro" id="IPR025199">
    <property type="entry name" value="FtsK_4TM"/>
</dbReference>
<keyword evidence="19" id="KW-1185">Reference proteome</keyword>
<evidence type="ECO:0000256" key="14">
    <source>
        <dbReference type="PROSITE-ProRule" id="PRU00289"/>
    </source>
</evidence>
<dbReference type="SUPFAM" id="SSF52540">
    <property type="entry name" value="P-loop containing nucleoside triphosphate hydrolases"/>
    <property type="match status" value="1"/>
</dbReference>
<protein>
    <submittedName>
        <fullName evidence="18">Cell division protein FtsK/SpoIIIE</fullName>
    </submittedName>
</protein>
<evidence type="ECO:0000256" key="8">
    <source>
        <dbReference type="ARBA" id="ARBA00022840"/>
    </source>
</evidence>
<dbReference type="InterPro" id="IPR018541">
    <property type="entry name" value="Ftsk_gamma"/>
</dbReference>
<keyword evidence="5 16" id="KW-0812">Transmembrane</keyword>
<dbReference type="PANTHER" id="PTHR22683">
    <property type="entry name" value="SPORULATION PROTEIN RELATED"/>
    <property type="match status" value="1"/>
</dbReference>
<keyword evidence="6 14" id="KW-0547">Nucleotide-binding</keyword>
<evidence type="ECO:0000259" key="17">
    <source>
        <dbReference type="PROSITE" id="PS50901"/>
    </source>
</evidence>
<evidence type="ECO:0000256" key="4">
    <source>
        <dbReference type="ARBA" id="ARBA00022618"/>
    </source>
</evidence>
<dbReference type="CDD" id="cd01127">
    <property type="entry name" value="TrwB_TraG_TraD_VirD4"/>
    <property type="match status" value="1"/>
</dbReference>
<evidence type="ECO:0000256" key="3">
    <source>
        <dbReference type="ARBA" id="ARBA00022475"/>
    </source>
</evidence>
<evidence type="ECO:0000256" key="2">
    <source>
        <dbReference type="ARBA" id="ARBA00006474"/>
    </source>
</evidence>
<keyword evidence="4 18" id="KW-0132">Cell division</keyword>
<evidence type="ECO:0000256" key="1">
    <source>
        <dbReference type="ARBA" id="ARBA00004651"/>
    </source>
</evidence>
<evidence type="ECO:0000256" key="16">
    <source>
        <dbReference type="SAM" id="Phobius"/>
    </source>
</evidence>
<comment type="similarity">
    <text evidence="2">Belongs to the FtsK/SpoIIIE/SftA family.</text>
</comment>
<feature type="binding site" evidence="14">
    <location>
        <begin position="447"/>
        <end position="454"/>
    </location>
    <ligand>
        <name>ATP</name>
        <dbReference type="ChEBI" id="CHEBI:30616"/>
    </ligand>
</feature>
<evidence type="ECO:0000256" key="5">
    <source>
        <dbReference type="ARBA" id="ARBA00022692"/>
    </source>
</evidence>
<sequence length="757" mass="81144">MGREIASVAGIFLALFLFVCFASYSLPTPAGGAELLRSGGGTAAVSPVPIGEAAAANWGGVVGQVVAGLVMNFLGISAFLLPLLIMAVALQSFSPAFTLRRLPLVLLGTSGLLLAGSSLAGLGGGEALRLFGNLYPQAGYLGGLLADLGQRILGGPGSLLFFLALFVVSLMLTLEFSPYLFARRVSAGGRAVVLRLWEFSAAPRSWLGTALRPPARLPSLPGGKRNAGREESVDCAPGHSREELPSFNLFEPEPFTLELPLPESNGGGKDKPADPPGDLEEEFQLLPPETPGEYRLPSLDLLDRPASRELNLDKEYYFEVSRQLEEKLADFNVVGKVVGISPGPVITTYEFAPAPGVKINRIVSLTEDLALGLKVESVRIAGSLPGKGAIGIEIPNPERQIVPIRDIFAHESFQKTSSRLTIGLGMDVVGNPVVADLAKMPHLLIAGATGSGKSVAVNTIICSILYNATPDEVRLLLVDPKRIELSGYEAIPHLLHPVVVDPKLASRALQWAVREMERRYQLMEEARVKSLAGYNQEAEEKLPLIVIIIDELADLMMVSSREVEDAVARLAQMARAAGMHLILATQRPSVDVLTGLIKANFPTRMSFKVSSKIDSRTILDGSGAEHLLGAGDMLFLPPGASKLQRIHGAYISEQESQRIVSFLRSQGAAEYDPSVLEIAEEPDGGGEDGEDGTMDEHYDRAVALVTETGQASISMVQRRLRVGYNRAARMIETMEKEGVIGPADGAKPREVLVRKSY</sequence>
<dbReference type="GO" id="GO:0003677">
    <property type="term" value="F:DNA binding"/>
    <property type="evidence" value="ECO:0007669"/>
    <property type="project" value="UniProtKB-KW"/>
</dbReference>
<evidence type="ECO:0000256" key="15">
    <source>
        <dbReference type="SAM" id="MobiDB-lite"/>
    </source>
</evidence>
<accession>D6Z344</accession>
<feature type="transmembrane region" description="Helical" evidence="16">
    <location>
        <begin position="65"/>
        <end position="90"/>
    </location>
</feature>
<dbReference type="GO" id="GO:0005524">
    <property type="term" value="F:ATP binding"/>
    <property type="evidence" value="ECO:0007669"/>
    <property type="project" value="UniProtKB-UniRule"/>
</dbReference>
<dbReference type="eggNOG" id="COG1674">
    <property type="taxonomic scope" value="Bacteria"/>
</dbReference>
<dbReference type="Gene3D" id="3.40.50.300">
    <property type="entry name" value="P-loop containing nucleotide triphosphate hydrolases"/>
    <property type="match status" value="1"/>
</dbReference>
<dbReference type="Gene3D" id="3.30.980.40">
    <property type="match status" value="1"/>
</dbReference>
<dbReference type="KEGG" id="dak:DaAHT2_1274"/>
<dbReference type="GO" id="GO:0007059">
    <property type="term" value="P:chromosome segregation"/>
    <property type="evidence" value="ECO:0007669"/>
    <property type="project" value="UniProtKB-KW"/>
</dbReference>
<dbReference type="EMBL" id="CP001940">
    <property type="protein sequence ID" value="ADH85969.1"/>
    <property type="molecule type" value="Genomic_DNA"/>
</dbReference>
<comment type="subunit">
    <text evidence="13">Homohexamer. Forms a ring that surrounds DNA.</text>
</comment>
<dbReference type="Pfam" id="PF09397">
    <property type="entry name" value="FtsK_gamma"/>
    <property type="match status" value="1"/>
</dbReference>
<comment type="subcellular location">
    <subcellularLocation>
        <location evidence="1">Cell membrane</location>
        <topology evidence="1">Multi-pass membrane protein</topology>
    </subcellularLocation>
</comment>
<dbReference type="HOGENOM" id="CLU_001981_9_7_7"/>
<dbReference type="AlphaFoldDB" id="D6Z344"/>
<keyword evidence="12" id="KW-0131">Cell cycle</keyword>
<evidence type="ECO:0000256" key="6">
    <source>
        <dbReference type="ARBA" id="ARBA00022741"/>
    </source>
</evidence>
<feature type="domain" description="FtsK" evidence="17">
    <location>
        <begin position="430"/>
        <end position="616"/>
    </location>
</feature>
<feature type="region of interest" description="Disordered" evidence="15">
    <location>
        <begin position="217"/>
        <end position="241"/>
    </location>
</feature>
<evidence type="ECO:0000256" key="11">
    <source>
        <dbReference type="ARBA" id="ARBA00023136"/>
    </source>
</evidence>
<dbReference type="InterPro" id="IPR027417">
    <property type="entry name" value="P-loop_NTPase"/>
</dbReference>
<keyword evidence="7" id="KW-0159">Chromosome partition</keyword>
<dbReference type="InterPro" id="IPR036388">
    <property type="entry name" value="WH-like_DNA-bd_sf"/>
</dbReference>
<dbReference type="SMART" id="SM00382">
    <property type="entry name" value="AAA"/>
    <property type="match status" value="1"/>
</dbReference>
<dbReference type="Pfam" id="PF13491">
    <property type="entry name" value="FtsK_4TM"/>
    <property type="match status" value="1"/>
</dbReference>
<dbReference type="InterPro" id="IPR003593">
    <property type="entry name" value="AAA+_ATPase"/>
</dbReference>
<evidence type="ECO:0000256" key="13">
    <source>
        <dbReference type="ARBA" id="ARBA00025923"/>
    </source>
</evidence>
<dbReference type="GO" id="GO:0005886">
    <property type="term" value="C:plasma membrane"/>
    <property type="evidence" value="ECO:0007669"/>
    <property type="project" value="UniProtKB-SubCell"/>
</dbReference>
<evidence type="ECO:0000256" key="9">
    <source>
        <dbReference type="ARBA" id="ARBA00022989"/>
    </source>
</evidence>
<evidence type="ECO:0000313" key="19">
    <source>
        <dbReference type="Proteomes" id="UP000001508"/>
    </source>
</evidence>
<organism evidence="18 19">
    <name type="scientific">Desulfurivibrio alkaliphilus (strain DSM 19089 / UNIQEM U267 / AHT2)</name>
    <dbReference type="NCBI Taxonomy" id="589865"/>
    <lineage>
        <taxon>Bacteria</taxon>
        <taxon>Pseudomonadati</taxon>
        <taxon>Thermodesulfobacteriota</taxon>
        <taxon>Desulfobulbia</taxon>
        <taxon>Desulfobulbales</taxon>
        <taxon>Desulfobulbaceae</taxon>
        <taxon>Desulfurivibrio</taxon>
    </lineage>
</organism>
<feature type="region of interest" description="Disordered" evidence="15">
    <location>
        <begin position="258"/>
        <end position="290"/>
    </location>
</feature>
<dbReference type="PROSITE" id="PS50901">
    <property type="entry name" value="FTSK"/>
    <property type="match status" value="1"/>
</dbReference>
<keyword evidence="11 16" id="KW-0472">Membrane</keyword>
<feature type="transmembrane region" description="Helical" evidence="16">
    <location>
        <begin position="159"/>
        <end position="181"/>
    </location>
</feature>
<reference evidence="19" key="1">
    <citation type="submission" date="2010-02" db="EMBL/GenBank/DDBJ databases">
        <title>Complete sequence of Desulfurivibrio alkaliphilus AHT2.</title>
        <authorList>
            <consortium name="US DOE Joint Genome Institute"/>
            <person name="Pitluck S."/>
            <person name="Chertkov O."/>
            <person name="Detter J.C."/>
            <person name="Han C."/>
            <person name="Tapia R."/>
            <person name="Larimer F."/>
            <person name="Land M."/>
            <person name="Hauser L."/>
            <person name="Kyrpides N."/>
            <person name="Mikhailova N."/>
            <person name="Sorokin D.Y."/>
            <person name="Muyzer G."/>
            <person name="Woyke T."/>
        </authorList>
    </citation>
    <scope>NUCLEOTIDE SEQUENCE [LARGE SCALE GENOMIC DNA]</scope>
    <source>
        <strain evidence="19">DSM 19089 / UNIQEM U267 / AHT2</strain>
    </source>
</reference>